<proteinExistence type="predicted"/>
<dbReference type="InterPro" id="IPR036388">
    <property type="entry name" value="WH-like_DNA-bd_sf"/>
</dbReference>
<reference evidence="3" key="1">
    <citation type="submission" date="2016-10" db="EMBL/GenBank/DDBJ databases">
        <authorList>
            <person name="Varghese N."/>
            <person name="Submissions S."/>
        </authorList>
    </citation>
    <scope>NUCLEOTIDE SEQUENCE [LARGE SCALE GENOMIC DNA]</scope>
    <source>
        <strain evidence="3">DSM 44437</strain>
    </source>
</reference>
<name>A0A1H9BEQ3_9PSEU</name>
<dbReference type="InterPro" id="IPR048708">
    <property type="entry name" value="VapB45-like_HTH"/>
</dbReference>
<sequence>MERGCGVVDKFQDPLLTPKETAKHLLIPRSTLDRWLREQVDGAPLVHRVEPDRRGWPSVPFVAVVEAYVLRSLRDLGLRMNKIRDAAEAVRREFNTPYALANRKISTDGVDIFLEYADGDMARVGDQQRPIRDFLNAHLRYINWDSSDGLASSLKLRQYPDVAPVIIDPRFGWGAPVIEANHVPVDAVVNMWLAGDSLKEVAYEYSLTTEQVESICRAAQRVVA</sequence>
<dbReference type="Proteomes" id="UP000199503">
    <property type="component" value="Unassembled WGS sequence"/>
</dbReference>
<gene>
    <name evidence="2" type="ORF">SAMN04488000_101506</name>
</gene>
<dbReference type="InterPro" id="IPR009057">
    <property type="entry name" value="Homeodomain-like_sf"/>
</dbReference>
<feature type="domain" description="Putative antitoxin VapB45-like DNA-binding HTH" evidence="1">
    <location>
        <begin position="14"/>
        <end position="86"/>
    </location>
</feature>
<protein>
    <submittedName>
        <fullName evidence="2">Uncharacterized conserved protein, DUF433 family</fullName>
    </submittedName>
</protein>
<dbReference type="AlphaFoldDB" id="A0A1H9BEQ3"/>
<evidence type="ECO:0000313" key="3">
    <source>
        <dbReference type="Proteomes" id="UP000199503"/>
    </source>
</evidence>
<accession>A0A1H9BEQ3</accession>
<keyword evidence="3" id="KW-1185">Reference proteome</keyword>
<organism evidence="2 3">
    <name type="scientific">Lentzea albida</name>
    <dbReference type="NCBI Taxonomy" id="65499"/>
    <lineage>
        <taxon>Bacteria</taxon>
        <taxon>Bacillati</taxon>
        <taxon>Actinomycetota</taxon>
        <taxon>Actinomycetes</taxon>
        <taxon>Pseudonocardiales</taxon>
        <taxon>Pseudonocardiaceae</taxon>
        <taxon>Lentzea</taxon>
    </lineage>
</organism>
<dbReference type="SUPFAM" id="SSF46689">
    <property type="entry name" value="Homeodomain-like"/>
    <property type="match status" value="1"/>
</dbReference>
<dbReference type="InterPro" id="IPR007367">
    <property type="entry name" value="DUF433"/>
</dbReference>
<dbReference type="Pfam" id="PF21321">
    <property type="entry name" value="HTH_66"/>
    <property type="match status" value="1"/>
</dbReference>
<dbReference type="Pfam" id="PF04255">
    <property type="entry name" value="DUF433"/>
    <property type="match status" value="1"/>
</dbReference>
<dbReference type="Gene3D" id="1.10.10.10">
    <property type="entry name" value="Winged helix-like DNA-binding domain superfamily/Winged helix DNA-binding domain"/>
    <property type="match status" value="1"/>
</dbReference>
<evidence type="ECO:0000259" key="1">
    <source>
        <dbReference type="Pfam" id="PF21321"/>
    </source>
</evidence>
<evidence type="ECO:0000313" key="2">
    <source>
        <dbReference type="EMBL" id="SEP87201.1"/>
    </source>
</evidence>
<dbReference type="EMBL" id="FOFV01000001">
    <property type="protein sequence ID" value="SEP87201.1"/>
    <property type="molecule type" value="Genomic_DNA"/>
</dbReference>